<name>A0AC34FA76_9BILA</name>
<organism evidence="1 2">
    <name type="scientific">Panagrolaimus sp. ES5</name>
    <dbReference type="NCBI Taxonomy" id="591445"/>
    <lineage>
        <taxon>Eukaryota</taxon>
        <taxon>Metazoa</taxon>
        <taxon>Ecdysozoa</taxon>
        <taxon>Nematoda</taxon>
        <taxon>Chromadorea</taxon>
        <taxon>Rhabditida</taxon>
        <taxon>Tylenchina</taxon>
        <taxon>Panagrolaimomorpha</taxon>
        <taxon>Panagrolaimoidea</taxon>
        <taxon>Panagrolaimidae</taxon>
        <taxon>Panagrolaimus</taxon>
    </lineage>
</organism>
<evidence type="ECO:0000313" key="2">
    <source>
        <dbReference type="WBParaSite" id="ES5_v2.g14046.t1"/>
    </source>
</evidence>
<sequence>MDERALLIPNNVNSPQQQPQQHSESNLSQNFSEFERYQSESEMNNPENVPPEQPQTKRSFSWSRLWYFTGPGFLMSIAYLDPGNIESDLQSGAVAQYKLLWVLFSAHILGLLLQRLAAQLGVVTGKDMAEMAYAYYPKFPRLFLWIMIEIAIICSDMQEVIGTAIAFYLLSKGWIPLFAGVLITMCDTFTFLVFDQYGIRRLEFLFGVLITTMAVTFGFEFVEVNPDKVKMLEGMFIPWCENCGLEEFKQAISVVGAVIMPHNLYLHSALVKSRKIDRKIKDEVTEANYYYFIESAVALSVSFFINVFVVAVFAHGLFQKTNVEILETCVNSHGIFDKTAFPNNTERAEVDIYRGGIFLGCEFGVFALYVWAVGIMAAGQSSTMTGTYAGQFVMEGFLNIQWPRWKRVLITRSIAILPTLSLAFATGGVKHLTGMNDLLNCVQMIQLPFALLPIITFTSHTGIMYEYVSSKAFQIFALTVAALVLSINFYFSFDYITTSLGTEWYSWVILTVPGFIYLMFVIYLALVCLYALGWVNSEKILPKSWLPSPNFSNDAPWRSLPNASPPPLYVNYGAN</sequence>
<reference evidence="2" key="1">
    <citation type="submission" date="2022-11" db="UniProtKB">
        <authorList>
            <consortium name="WormBaseParasite"/>
        </authorList>
    </citation>
    <scope>IDENTIFICATION</scope>
</reference>
<evidence type="ECO:0000313" key="1">
    <source>
        <dbReference type="Proteomes" id="UP000887579"/>
    </source>
</evidence>
<dbReference type="Proteomes" id="UP000887579">
    <property type="component" value="Unplaced"/>
</dbReference>
<protein>
    <submittedName>
        <fullName evidence="2">Natural resistance-associated macrophage protein</fullName>
    </submittedName>
</protein>
<proteinExistence type="predicted"/>
<accession>A0AC34FA76</accession>
<dbReference type="WBParaSite" id="ES5_v2.g14046.t1">
    <property type="protein sequence ID" value="ES5_v2.g14046.t1"/>
    <property type="gene ID" value="ES5_v2.g14046"/>
</dbReference>